<evidence type="ECO:0000256" key="1">
    <source>
        <dbReference type="SAM" id="MobiDB-lite"/>
    </source>
</evidence>
<dbReference type="EMBL" id="WOAD01000019">
    <property type="protein sequence ID" value="MUI37458.1"/>
    <property type="molecule type" value="Genomic_DNA"/>
</dbReference>
<protein>
    <submittedName>
        <fullName evidence="4">Uncharacterized protein</fullName>
    </submittedName>
</protein>
<reference evidence="2" key="2">
    <citation type="submission" date="2015-06" db="EMBL/GenBank/DDBJ databases">
        <authorList>
            <person name="Radhakrishnan R."/>
            <person name="Underwood A."/>
            <person name="Al-Shahib A."/>
        </authorList>
    </citation>
    <scope>NUCLEOTIDE SEQUENCE</scope>
    <source>
        <strain evidence="2">P19_London_7_VIM_2_05_10</strain>
    </source>
</reference>
<evidence type="ECO:0000313" key="5">
    <source>
        <dbReference type="EMBL" id="OTI55228.1"/>
    </source>
</evidence>
<evidence type="ECO:0000313" key="2">
    <source>
        <dbReference type="EMBL" id="CRP78001.1"/>
    </source>
</evidence>
<sequence length="104" mass="11229">MAKPNDTSNPEVTESSPRFVPLLPTSQADMCPRSATLYVDTHALPTHLFDNAKVRLRSAINILAMTRLLDEKEEPGGTLAYINGALLSLLSDALSEIEAGHPSL</sequence>
<reference evidence="6 10" key="5">
    <citation type="submission" date="2019-01" db="EMBL/GenBank/DDBJ databases">
        <title>The Pseudomonas aeruginosa pan-genome provides new insights on its population structure, horizontal gene transfer and pathogenicity.</title>
        <authorList>
            <person name="Freschi L."/>
            <person name="Vincent A.T."/>
            <person name="Jeukens J."/>
            <person name="Emond-Rheault J.-G."/>
            <person name="Kukavica-Ibrulj I."/>
            <person name="Dupont M.-J."/>
            <person name="Charette S.J."/>
            <person name="Boyle B."/>
            <person name="Levesque R.C."/>
        </authorList>
    </citation>
    <scope>NUCLEOTIDE SEQUENCE [LARGE SCALE GENOMIC DNA]</scope>
    <source>
        <strain evidence="6 10">PA-W36</strain>
    </source>
</reference>
<evidence type="ECO:0000313" key="3">
    <source>
        <dbReference type="EMBL" id="MUI37458.1"/>
    </source>
</evidence>
<dbReference type="OMA" id="ANRFPHN"/>
<dbReference type="EMBL" id="NSNE01000011">
    <property type="protein sequence ID" value="RPM12735.1"/>
    <property type="molecule type" value="Genomic_DNA"/>
</dbReference>
<name>A0A069PX33_PSEAI</name>
<evidence type="ECO:0000313" key="7">
    <source>
        <dbReference type="EMBL" id="WOS80961.1"/>
    </source>
</evidence>
<dbReference type="SMR" id="A0A069PX33"/>
<dbReference type="Proteomes" id="UP000644192">
    <property type="component" value="Unassembled WGS sequence"/>
</dbReference>
<dbReference type="RefSeq" id="WP_003113065.1">
    <property type="nucleotide sequence ID" value="NZ_AP014622.1"/>
</dbReference>
<reference evidence="8" key="1">
    <citation type="submission" date="2015-06" db="EMBL/GenBank/DDBJ databases">
        <authorList>
            <person name="Radhakrishnan Rajesh"/>
            <person name="Underwood Anthony"/>
            <person name="Al-Shahib Ali"/>
        </authorList>
    </citation>
    <scope>NUCLEOTIDE SEQUENCE [LARGE SCALE GENOMIC DNA]</scope>
    <source>
        <strain evidence="8">P19_London_7_VIM_2_05_10</strain>
    </source>
</reference>
<evidence type="ECO:0000313" key="10">
    <source>
        <dbReference type="Proteomes" id="UP000284767"/>
    </source>
</evidence>
<gene>
    <name evidence="5" type="ORF">CAZ10_34455</name>
    <name evidence="3" type="ORF">GNQ48_20830</name>
    <name evidence="4" type="ORF">GUL26_33305</name>
    <name evidence="6" type="ORF">IPC1295_18395</name>
    <name evidence="7" type="ORF">L4V69_17925</name>
    <name evidence="2" type="ORF">PAERUG_P19_London_7_VIM_2_05_10_05527</name>
</gene>
<dbReference type="AlphaFoldDB" id="A0A069PX33"/>
<dbReference type="EMBL" id="WXZT01000041">
    <property type="protein sequence ID" value="MZZ17150.1"/>
    <property type="molecule type" value="Genomic_DNA"/>
</dbReference>
<accession>A0A1S1BZA6</accession>
<evidence type="ECO:0000313" key="11">
    <source>
        <dbReference type="Proteomes" id="UP000433532"/>
    </source>
</evidence>
<dbReference type="Proteomes" id="UP001297540">
    <property type="component" value="Chromosome"/>
</dbReference>
<feature type="region of interest" description="Disordered" evidence="1">
    <location>
        <begin position="1"/>
        <end position="25"/>
    </location>
</feature>
<evidence type="ECO:0000313" key="6">
    <source>
        <dbReference type="EMBL" id="RPM12735.1"/>
    </source>
</evidence>
<reference evidence="4" key="7">
    <citation type="submission" date="2020-01" db="EMBL/GenBank/DDBJ databases">
        <title>Bacteria Cultured from War Wounds Associated with the Conflict in Eastern Ukraine.</title>
        <authorList>
            <person name="Snesrud E."/>
            <person name="Galac M.R."/>
            <person name="Mc Gann P."/>
            <person name="Valentine K."/>
            <person name="Viacheslav K."/>
        </authorList>
    </citation>
    <scope>NUCLEOTIDE SEQUENCE</scope>
    <source>
        <strain evidence="4">VNMU148</strain>
    </source>
</reference>
<reference evidence="5 9" key="3">
    <citation type="submission" date="2017-05" db="EMBL/GenBank/DDBJ databases">
        <authorList>
            <person name="Song R."/>
            <person name="Chenine A.L."/>
            <person name="Ruprecht R.M."/>
        </authorList>
    </citation>
    <scope>NUCLEOTIDE SEQUENCE [LARGE SCALE GENOMIC DNA]</scope>
    <source>
        <strain evidence="5 9">S567_C10_BS</strain>
    </source>
</reference>
<evidence type="ECO:0000313" key="9">
    <source>
        <dbReference type="Proteomes" id="UP000194857"/>
    </source>
</evidence>
<proteinExistence type="predicted"/>
<dbReference type="Proteomes" id="UP000284767">
    <property type="component" value="Unassembled WGS sequence"/>
</dbReference>
<feature type="compositionally biased region" description="Polar residues" evidence="1">
    <location>
        <begin position="1"/>
        <end position="16"/>
    </location>
</feature>
<reference evidence="6 10" key="4">
    <citation type="submission" date="2017-08" db="EMBL/GenBank/DDBJ databases">
        <authorList>
            <person name="Feschi L."/>
            <person name="Jeukens J."/>
            <person name="Emond-Rheault J.-G."/>
            <person name="Kukavica-Ibrulj I."/>
            <person name="Boyle B."/>
            <person name="Levesque R.C."/>
        </authorList>
    </citation>
    <scope>NUCLEOTIDE SEQUENCE [LARGE SCALE GENOMIC DNA]</scope>
    <source>
        <strain evidence="6 10">PA-W36</strain>
    </source>
</reference>
<reference evidence="3 11" key="6">
    <citation type="submission" date="2019-11" db="EMBL/GenBank/DDBJ databases">
        <title>Genomes of ocular Pseudomonas aeruginosa isolates.</title>
        <authorList>
            <person name="Khan M."/>
            <person name="Rice S.A."/>
            <person name="Willcox M.D.P."/>
            <person name="Stapleton F."/>
        </authorList>
    </citation>
    <scope>NUCLEOTIDE SEQUENCE [LARGE SCALE GENOMIC DNA]</scope>
    <source>
        <strain evidence="3 11">PA221</strain>
    </source>
</reference>
<evidence type="ECO:0000313" key="12">
    <source>
        <dbReference type="Proteomes" id="UP000644192"/>
    </source>
</evidence>
<reference evidence="7" key="9">
    <citation type="submission" date="2023-10" db="EMBL/GenBank/DDBJ databases">
        <title>Pathogen: clinical or host-associated sample.</title>
        <authorList>
            <person name="Hergert J."/>
            <person name="Casey R."/>
            <person name="Wagner J."/>
            <person name="Young E.L."/>
            <person name="Oakeson K.F."/>
        </authorList>
    </citation>
    <scope>NUCLEOTIDE SEQUENCE</scope>
    <source>
        <strain evidence="7">2021CK-01020</strain>
    </source>
</reference>
<organism evidence="4 12">
    <name type="scientific">Pseudomonas aeruginosa</name>
    <dbReference type="NCBI Taxonomy" id="287"/>
    <lineage>
        <taxon>Bacteria</taxon>
        <taxon>Pseudomonadati</taxon>
        <taxon>Pseudomonadota</taxon>
        <taxon>Gammaproteobacteria</taxon>
        <taxon>Pseudomonadales</taxon>
        <taxon>Pseudomonadaceae</taxon>
        <taxon>Pseudomonas</taxon>
    </lineage>
</organism>
<dbReference type="EMBL" id="CP136986">
    <property type="protein sequence ID" value="WOS80961.1"/>
    <property type="molecule type" value="Genomic_DNA"/>
</dbReference>
<dbReference type="Proteomes" id="UP000194857">
    <property type="component" value="Unassembled WGS sequence"/>
</dbReference>
<dbReference type="Proteomes" id="UP000433532">
    <property type="component" value="Unassembled WGS sequence"/>
</dbReference>
<dbReference type="EMBL" id="NFFZ01000031">
    <property type="protein sequence ID" value="OTI55228.1"/>
    <property type="molecule type" value="Genomic_DNA"/>
</dbReference>
<accession>A0A069PX33</accession>
<evidence type="ECO:0000313" key="8">
    <source>
        <dbReference type="Proteomes" id="UP000045039"/>
    </source>
</evidence>
<reference evidence="7" key="8">
    <citation type="submission" date="2023-06" db="EMBL/GenBank/DDBJ databases">
        <authorList>
            <consortium name="Clinical and Environmental Microbiology Branch: Whole genome sequencing antimicrobial resistance pathogens in the healthcare setting"/>
        </authorList>
    </citation>
    <scope>NUCLEOTIDE SEQUENCE</scope>
    <source>
        <strain evidence="7">2021CK-01020</strain>
    </source>
</reference>
<dbReference type="Proteomes" id="UP000045039">
    <property type="component" value="Unassembled WGS sequence"/>
</dbReference>
<dbReference type="EMBL" id="CVVU01000243">
    <property type="protein sequence ID" value="CRP78001.1"/>
    <property type="molecule type" value="Genomic_DNA"/>
</dbReference>
<evidence type="ECO:0000313" key="4">
    <source>
        <dbReference type="EMBL" id="MZZ17150.1"/>
    </source>
</evidence>